<evidence type="ECO:0000256" key="1">
    <source>
        <dbReference type="SAM" id="Phobius"/>
    </source>
</evidence>
<dbReference type="EMBL" id="JARJCN010000030">
    <property type="protein sequence ID" value="KAJ7086784.1"/>
    <property type="molecule type" value="Genomic_DNA"/>
</dbReference>
<protein>
    <submittedName>
        <fullName evidence="2">Uncharacterized protein</fullName>
    </submittedName>
</protein>
<feature type="transmembrane region" description="Helical" evidence="1">
    <location>
        <begin position="246"/>
        <end position="267"/>
    </location>
</feature>
<keyword evidence="3" id="KW-1185">Reference proteome</keyword>
<dbReference type="AlphaFoldDB" id="A0AAD6U6Z0"/>
<reference evidence="2" key="1">
    <citation type="submission" date="2023-03" db="EMBL/GenBank/DDBJ databases">
        <title>Massive genome expansion in bonnet fungi (Mycena s.s.) driven by repeated elements and novel gene families across ecological guilds.</title>
        <authorList>
            <consortium name="Lawrence Berkeley National Laboratory"/>
            <person name="Harder C.B."/>
            <person name="Miyauchi S."/>
            <person name="Viragh M."/>
            <person name="Kuo A."/>
            <person name="Thoen E."/>
            <person name="Andreopoulos B."/>
            <person name="Lu D."/>
            <person name="Skrede I."/>
            <person name="Drula E."/>
            <person name="Henrissat B."/>
            <person name="Morin E."/>
            <person name="Kohler A."/>
            <person name="Barry K."/>
            <person name="LaButti K."/>
            <person name="Morin E."/>
            <person name="Salamov A."/>
            <person name="Lipzen A."/>
            <person name="Mereny Z."/>
            <person name="Hegedus B."/>
            <person name="Baldrian P."/>
            <person name="Stursova M."/>
            <person name="Weitz H."/>
            <person name="Taylor A."/>
            <person name="Grigoriev I.V."/>
            <person name="Nagy L.G."/>
            <person name="Martin F."/>
            <person name="Kauserud H."/>
        </authorList>
    </citation>
    <scope>NUCLEOTIDE SEQUENCE</scope>
    <source>
        <strain evidence="2">CBHHK173m</strain>
    </source>
</reference>
<feature type="transmembrane region" description="Helical" evidence="1">
    <location>
        <begin position="175"/>
        <end position="194"/>
    </location>
</feature>
<feature type="transmembrane region" description="Helical" evidence="1">
    <location>
        <begin position="12"/>
        <end position="32"/>
    </location>
</feature>
<evidence type="ECO:0000313" key="3">
    <source>
        <dbReference type="Proteomes" id="UP001222325"/>
    </source>
</evidence>
<organism evidence="2 3">
    <name type="scientific">Mycena belliarum</name>
    <dbReference type="NCBI Taxonomy" id="1033014"/>
    <lineage>
        <taxon>Eukaryota</taxon>
        <taxon>Fungi</taxon>
        <taxon>Dikarya</taxon>
        <taxon>Basidiomycota</taxon>
        <taxon>Agaricomycotina</taxon>
        <taxon>Agaricomycetes</taxon>
        <taxon>Agaricomycetidae</taxon>
        <taxon>Agaricales</taxon>
        <taxon>Marasmiineae</taxon>
        <taxon>Mycenaceae</taxon>
        <taxon>Mycena</taxon>
    </lineage>
</organism>
<dbReference type="Proteomes" id="UP001222325">
    <property type="component" value="Unassembled WGS sequence"/>
</dbReference>
<sequence length="296" mass="33461">MADVQAHTARLIALFVSCVLYGMLLTTFVPCIHSLLFSASQRFRLKPCSDIKFPILIATILMFLVATFSAVISMQNIIDAFIHYSGPGGALEYYRVHNKGWKHWVVAIGDAVQVVVGDALLIYRCYVIHDRNWRSIIMPAVSWIAMAALSVMSLYRELRLQGSQRLDDRDMMPLLASTLLLTFATSLITTYLIVRRLLKAEFRPDLRGRLPPHFLVRVGKIFFETGLFYTLSVVASLVVYLSASNLSYVASLAIIHIIPLTCNLLLIRVESINCRKQILPSHRKEEEFNPNTAEEV</sequence>
<keyword evidence="1" id="KW-0812">Transmembrane</keyword>
<gene>
    <name evidence="2" type="ORF">B0H15DRAFT_986058</name>
</gene>
<comment type="caution">
    <text evidence="2">The sequence shown here is derived from an EMBL/GenBank/DDBJ whole genome shotgun (WGS) entry which is preliminary data.</text>
</comment>
<keyword evidence="1" id="KW-1133">Transmembrane helix</keyword>
<keyword evidence="1" id="KW-0472">Membrane</keyword>
<feature type="transmembrane region" description="Helical" evidence="1">
    <location>
        <begin position="214"/>
        <end position="240"/>
    </location>
</feature>
<feature type="transmembrane region" description="Helical" evidence="1">
    <location>
        <begin position="53"/>
        <end position="78"/>
    </location>
</feature>
<evidence type="ECO:0000313" key="2">
    <source>
        <dbReference type="EMBL" id="KAJ7086784.1"/>
    </source>
</evidence>
<name>A0AAD6U6Z0_9AGAR</name>
<proteinExistence type="predicted"/>
<feature type="transmembrane region" description="Helical" evidence="1">
    <location>
        <begin position="135"/>
        <end position="155"/>
    </location>
</feature>
<feature type="transmembrane region" description="Helical" evidence="1">
    <location>
        <begin position="104"/>
        <end position="123"/>
    </location>
</feature>
<accession>A0AAD6U6Z0</accession>